<feature type="transmembrane region" description="Helical" evidence="9">
    <location>
        <begin position="362"/>
        <end position="384"/>
    </location>
</feature>
<dbReference type="RefSeq" id="WP_396639445.1">
    <property type="nucleotide sequence ID" value="NZ_JBIQWL010000001.1"/>
</dbReference>
<feature type="transmembrane region" description="Helical" evidence="9">
    <location>
        <begin position="390"/>
        <end position="415"/>
    </location>
</feature>
<evidence type="ECO:0000313" key="12">
    <source>
        <dbReference type="Proteomes" id="UP001610861"/>
    </source>
</evidence>
<evidence type="ECO:0000259" key="10">
    <source>
        <dbReference type="PROSITE" id="PS50850"/>
    </source>
</evidence>
<feature type="transmembrane region" description="Helical" evidence="9">
    <location>
        <begin position="131"/>
        <end position="152"/>
    </location>
</feature>
<gene>
    <name evidence="11" type="ORF">ACH3VR_03995</name>
</gene>
<evidence type="ECO:0000256" key="6">
    <source>
        <dbReference type="ARBA" id="ARBA00022692"/>
    </source>
</evidence>
<protein>
    <submittedName>
        <fullName evidence="11">MFS transporter</fullName>
    </submittedName>
</protein>
<evidence type="ECO:0000313" key="11">
    <source>
        <dbReference type="EMBL" id="MFH8249512.1"/>
    </source>
</evidence>
<dbReference type="Gene3D" id="1.20.1250.20">
    <property type="entry name" value="MFS general substrate transporter like domains"/>
    <property type="match status" value="2"/>
</dbReference>
<dbReference type="InterPro" id="IPR036259">
    <property type="entry name" value="MFS_trans_sf"/>
</dbReference>
<dbReference type="Pfam" id="PF07690">
    <property type="entry name" value="MFS_1"/>
    <property type="match status" value="1"/>
</dbReference>
<comment type="subcellular location">
    <subcellularLocation>
        <location evidence="1">Cell membrane</location>
        <topology evidence="1">Multi-pass membrane protein</topology>
    </subcellularLocation>
</comment>
<feature type="domain" description="Major facilitator superfamily (MFS) profile" evidence="10">
    <location>
        <begin position="39"/>
        <end position="421"/>
    </location>
</feature>
<evidence type="ECO:0000256" key="8">
    <source>
        <dbReference type="ARBA" id="ARBA00023136"/>
    </source>
</evidence>
<comment type="similarity">
    <text evidence="2">Belongs to the major facilitator superfamily. Set transporter family.</text>
</comment>
<dbReference type="PANTHER" id="PTHR23535">
    <property type="entry name" value="SUGAR EFFLUX TRANSPORTER A-RELATED"/>
    <property type="match status" value="1"/>
</dbReference>
<evidence type="ECO:0000256" key="5">
    <source>
        <dbReference type="ARBA" id="ARBA00022597"/>
    </source>
</evidence>
<name>A0ABW7Q4W2_9MICO</name>
<feature type="transmembrane region" description="Helical" evidence="9">
    <location>
        <begin position="70"/>
        <end position="93"/>
    </location>
</feature>
<dbReference type="InterPro" id="IPR020846">
    <property type="entry name" value="MFS_dom"/>
</dbReference>
<keyword evidence="4" id="KW-1003">Cell membrane</keyword>
<dbReference type="Proteomes" id="UP001610861">
    <property type="component" value="Unassembled WGS sequence"/>
</dbReference>
<dbReference type="EMBL" id="JBIQWL010000001">
    <property type="protein sequence ID" value="MFH8249512.1"/>
    <property type="molecule type" value="Genomic_DNA"/>
</dbReference>
<keyword evidence="7 9" id="KW-1133">Transmembrane helix</keyword>
<accession>A0ABW7Q4W2</accession>
<dbReference type="PROSITE" id="PS50850">
    <property type="entry name" value="MFS"/>
    <property type="match status" value="1"/>
</dbReference>
<evidence type="ECO:0000256" key="2">
    <source>
        <dbReference type="ARBA" id="ARBA00006523"/>
    </source>
</evidence>
<feature type="transmembrane region" description="Helical" evidence="9">
    <location>
        <begin position="335"/>
        <end position="355"/>
    </location>
</feature>
<keyword evidence="3" id="KW-0813">Transport</keyword>
<comment type="caution">
    <text evidence="11">The sequence shown here is derived from an EMBL/GenBank/DDBJ whole genome shotgun (WGS) entry which is preliminary data.</text>
</comment>
<proteinExistence type="inferred from homology"/>
<evidence type="ECO:0000256" key="9">
    <source>
        <dbReference type="SAM" id="Phobius"/>
    </source>
</evidence>
<dbReference type="SUPFAM" id="SSF103473">
    <property type="entry name" value="MFS general substrate transporter"/>
    <property type="match status" value="1"/>
</dbReference>
<feature type="transmembrane region" description="Helical" evidence="9">
    <location>
        <begin position="197"/>
        <end position="216"/>
    </location>
</feature>
<feature type="transmembrane region" description="Helical" evidence="9">
    <location>
        <begin position="173"/>
        <end position="191"/>
    </location>
</feature>
<keyword evidence="8 9" id="KW-0472">Membrane</keyword>
<keyword evidence="12" id="KW-1185">Reference proteome</keyword>
<feature type="transmembrane region" description="Helical" evidence="9">
    <location>
        <begin position="237"/>
        <end position="257"/>
    </location>
</feature>
<reference evidence="11 12" key="1">
    <citation type="submission" date="2024-09" db="EMBL/GenBank/DDBJ databases">
        <authorList>
            <person name="Pan X."/>
        </authorList>
    </citation>
    <scope>NUCLEOTIDE SEQUENCE [LARGE SCALE GENOMIC DNA]</scope>
    <source>
        <strain evidence="11 12">B2969</strain>
    </source>
</reference>
<evidence type="ECO:0000256" key="3">
    <source>
        <dbReference type="ARBA" id="ARBA00022448"/>
    </source>
</evidence>
<dbReference type="PANTHER" id="PTHR23535:SF2">
    <property type="entry name" value="SUGAR EFFLUX TRANSPORTER A-RELATED"/>
    <property type="match status" value="1"/>
</dbReference>
<feature type="transmembrane region" description="Helical" evidence="9">
    <location>
        <begin position="311"/>
        <end position="329"/>
    </location>
</feature>
<dbReference type="InterPro" id="IPR011701">
    <property type="entry name" value="MFS"/>
</dbReference>
<organism evidence="11 12">
    <name type="scientific">Microbacterium alkaliflavum</name>
    <dbReference type="NCBI Taxonomy" id="3248839"/>
    <lineage>
        <taxon>Bacteria</taxon>
        <taxon>Bacillati</taxon>
        <taxon>Actinomycetota</taxon>
        <taxon>Actinomycetes</taxon>
        <taxon>Micrococcales</taxon>
        <taxon>Microbacteriaceae</taxon>
        <taxon>Microbacterium</taxon>
    </lineage>
</organism>
<keyword evidence="6 9" id="KW-0812">Transmembrane</keyword>
<feature type="transmembrane region" description="Helical" evidence="9">
    <location>
        <begin position="39"/>
        <end position="58"/>
    </location>
</feature>
<keyword evidence="5" id="KW-0762">Sugar transport</keyword>
<evidence type="ECO:0000256" key="7">
    <source>
        <dbReference type="ARBA" id="ARBA00022989"/>
    </source>
</evidence>
<evidence type="ECO:0000256" key="1">
    <source>
        <dbReference type="ARBA" id="ARBA00004651"/>
    </source>
</evidence>
<sequence>MTDETPKTEVVQDPVSGAVVPAHPVGEETALRLTLTTPLYRGATIAMFLSGLGFSAAAPQIASFLVNDLGASLTVAGLYYLTALTAPVAGYLVGARSDRTGNRLGLFRLCALAGFLGWAGIAFSTQLWMPFVISAVVLGFAGAATSQLFAALHDQLAQTPRASNDGVVAIVRMALTAGWVIGPVAGAFLAAQTSARVMLFATALCTLAQILPLGALKDVPTSVPATAHGATAPAAPGVRVMAPLLVFTALYICVYAGESIKYAYLPIYMNDQLHLAPALSGAIIGIQPLVELVLMPVAVVVARRTGMMKPMIVAAGFGVAANLCFALTGTAAGLFAGQILMGGVWGVFAALGIIAAQRLLPVAVATASAIFLSSTALSSALGGLTGGLGAAAFGLPLVFLIPAGFAAIAVIGLILMARTKAARDL</sequence>
<evidence type="ECO:0000256" key="4">
    <source>
        <dbReference type="ARBA" id="ARBA00022475"/>
    </source>
</evidence>
<feature type="transmembrane region" description="Helical" evidence="9">
    <location>
        <begin position="105"/>
        <end position="125"/>
    </location>
</feature>
<feature type="transmembrane region" description="Helical" evidence="9">
    <location>
        <begin position="277"/>
        <end position="299"/>
    </location>
</feature>